<dbReference type="EMBL" id="NIVC01001471">
    <property type="protein sequence ID" value="PAA67608.1"/>
    <property type="molecule type" value="Genomic_DNA"/>
</dbReference>
<keyword evidence="3" id="KW-0970">Cilium biogenesis/degradation</keyword>
<protein>
    <recommendedName>
        <fullName evidence="7">B9 domain-containing protein 1</fullName>
    </recommendedName>
</protein>
<dbReference type="STRING" id="282301.A0A267F1I7"/>
<keyword evidence="2" id="KW-0963">Cytoplasm</keyword>
<accession>A0A267F1I7</accession>
<dbReference type="GO" id="GO:0060271">
    <property type="term" value="P:cilium assembly"/>
    <property type="evidence" value="ECO:0007669"/>
    <property type="project" value="TreeGrafter"/>
</dbReference>
<evidence type="ECO:0000256" key="7">
    <source>
        <dbReference type="ARBA" id="ARBA00039274"/>
    </source>
</evidence>
<organism evidence="8 9">
    <name type="scientific">Macrostomum lignano</name>
    <dbReference type="NCBI Taxonomy" id="282301"/>
    <lineage>
        <taxon>Eukaryota</taxon>
        <taxon>Metazoa</taxon>
        <taxon>Spiralia</taxon>
        <taxon>Lophotrochozoa</taxon>
        <taxon>Platyhelminthes</taxon>
        <taxon>Rhabditophora</taxon>
        <taxon>Macrostomorpha</taxon>
        <taxon>Macrostomida</taxon>
        <taxon>Macrostomidae</taxon>
        <taxon>Macrostomum</taxon>
    </lineage>
</organism>
<sequence length="205" mass="22338">MSGTAGALEAAGSFLVNTCGQIESAEIPHYDYIFIMYQFVHGEDWERVLGLEEAVSQLSSKSDDVRGLHNFAMPVDVTWKATNPHGWPQLVITALGTDVWGTQVVRGYAVCHLPMQPGRCVKRIPLFAPKSSSLFSSIQGFLQSDQPHYTDPKILGQGQGRQVTRVRSLGHVNLTFNTCLKNLRTLGYQTTSAEVGAAVTSSGIV</sequence>
<dbReference type="PANTHER" id="PTHR12968:SF1">
    <property type="entry name" value="B9 DOMAIN-CONTAINING PROTEIN 1"/>
    <property type="match status" value="1"/>
</dbReference>
<evidence type="ECO:0000256" key="1">
    <source>
        <dbReference type="ARBA" id="ARBA00004120"/>
    </source>
</evidence>
<dbReference type="InterPro" id="IPR010796">
    <property type="entry name" value="C2_B9-type_dom"/>
</dbReference>
<gene>
    <name evidence="8" type="ORF">BOX15_Mlig000887g2</name>
</gene>
<evidence type="ECO:0000256" key="2">
    <source>
        <dbReference type="ARBA" id="ARBA00022490"/>
    </source>
</evidence>
<dbReference type="OrthoDB" id="431939at2759"/>
<evidence type="ECO:0000313" key="8">
    <source>
        <dbReference type="EMBL" id="PAA67608.1"/>
    </source>
</evidence>
<evidence type="ECO:0000256" key="3">
    <source>
        <dbReference type="ARBA" id="ARBA00022794"/>
    </source>
</evidence>
<comment type="caution">
    <text evidence="8">The sequence shown here is derived from an EMBL/GenBank/DDBJ whole genome shotgun (WGS) entry which is preliminary data.</text>
</comment>
<evidence type="ECO:0000256" key="5">
    <source>
        <dbReference type="ARBA" id="ARBA00023273"/>
    </source>
</evidence>
<dbReference type="GO" id="GO:0036038">
    <property type="term" value="C:MKS complex"/>
    <property type="evidence" value="ECO:0007669"/>
    <property type="project" value="TreeGrafter"/>
</dbReference>
<keyword evidence="9" id="KW-1185">Reference proteome</keyword>
<evidence type="ECO:0000313" key="9">
    <source>
        <dbReference type="Proteomes" id="UP000215902"/>
    </source>
</evidence>
<dbReference type="Proteomes" id="UP000215902">
    <property type="component" value="Unassembled WGS sequence"/>
</dbReference>
<comment type="similarity">
    <text evidence="6">Belongs to the B9D family.</text>
</comment>
<name>A0A267F1I7_9PLAT</name>
<keyword evidence="5" id="KW-0966">Cell projection</keyword>
<proteinExistence type="inferred from homology"/>
<dbReference type="PROSITE" id="PS51381">
    <property type="entry name" value="C2_B9"/>
    <property type="match status" value="1"/>
</dbReference>
<comment type="subcellular location">
    <subcellularLocation>
        <location evidence="1">Cytoplasm</location>
        <location evidence="1">Cytoskeleton</location>
        <location evidence="1">Cilium basal body</location>
    </subcellularLocation>
</comment>
<dbReference type="Pfam" id="PF07162">
    <property type="entry name" value="B9-C2"/>
    <property type="match status" value="1"/>
</dbReference>
<evidence type="ECO:0000256" key="6">
    <source>
        <dbReference type="ARBA" id="ARBA00038411"/>
    </source>
</evidence>
<dbReference type="AlphaFoldDB" id="A0A267F1I7"/>
<evidence type="ECO:0000256" key="4">
    <source>
        <dbReference type="ARBA" id="ARBA00023212"/>
    </source>
</evidence>
<keyword evidence="4" id="KW-0206">Cytoskeleton</keyword>
<dbReference type="PANTHER" id="PTHR12968">
    <property type="entry name" value="B9 DOMAIN-CONTAINING"/>
    <property type="match status" value="1"/>
</dbReference>
<reference evidence="8 9" key="1">
    <citation type="submission" date="2017-06" db="EMBL/GenBank/DDBJ databases">
        <title>A platform for efficient transgenesis in Macrostomum lignano, a flatworm model organism for stem cell research.</title>
        <authorList>
            <person name="Berezikov E."/>
        </authorList>
    </citation>
    <scope>NUCLEOTIDE SEQUENCE [LARGE SCALE GENOMIC DNA]</scope>
    <source>
        <strain evidence="8">DV1</strain>
        <tissue evidence="8">Whole organism</tissue>
    </source>
</reference>